<dbReference type="OrthoDB" id="5431564at2"/>
<keyword evidence="2 3" id="KW-0012">Acyltransferase</keyword>
<accession>A0A1X6YDN6</accession>
<gene>
    <name evidence="3" type="ORF">ROG8370_00568</name>
</gene>
<name>A0A1X6YDN6_9RHOB</name>
<keyword evidence="2" id="KW-0963">Cytoplasm</keyword>
<dbReference type="EMBL" id="FWFJ01000003">
    <property type="protein sequence ID" value="SLN18158.1"/>
    <property type="molecule type" value="Genomic_DNA"/>
</dbReference>
<dbReference type="GO" id="GO:0009404">
    <property type="term" value="P:toxin metabolic process"/>
    <property type="evidence" value="ECO:0007669"/>
    <property type="project" value="UniProtKB-UniRule"/>
</dbReference>
<evidence type="ECO:0000256" key="1">
    <source>
        <dbReference type="ARBA" id="ARBA00005686"/>
    </source>
</evidence>
<proteinExistence type="inferred from homology"/>
<comment type="similarity">
    <text evidence="1 2">Belongs to the RTX toxin acyltransferase family.</text>
</comment>
<evidence type="ECO:0000313" key="4">
    <source>
        <dbReference type="Proteomes" id="UP000194012"/>
    </source>
</evidence>
<sequence>MAVFCNDPRYQDLPGYALYLKTMPAIGFGQYAIARKTMQLADTKTVMPAPFGAVLWAKVSDALHQKFLTATQMPVLAMPDWDSGDHFWIIDSPGDQRVVGGLLDALYRQQFGEQPFHAFMIKKDGSLSTRQFGAN</sequence>
<dbReference type="GO" id="GO:0005737">
    <property type="term" value="C:cytoplasm"/>
    <property type="evidence" value="ECO:0007669"/>
    <property type="project" value="UniProtKB-SubCell"/>
</dbReference>
<dbReference type="GO" id="GO:0031640">
    <property type="term" value="P:killing of cells of another organism"/>
    <property type="evidence" value="ECO:0007669"/>
    <property type="project" value="UniProtKB-KW"/>
</dbReference>
<dbReference type="RefSeq" id="WP_085825554.1">
    <property type="nucleotide sequence ID" value="NZ_FWFJ01000003.1"/>
</dbReference>
<reference evidence="4" key="1">
    <citation type="submission" date="2017-03" db="EMBL/GenBank/DDBJ databases">
        <authorList>
            <person name="Rodrigo-Torres L."/>
            <person name="Arahal R.D."/>
            <person name="Lucena T."/>
        </authorList>
    </citation>
    <scope>NUCLEOTIDE SEQUENCE [LARGE SCALE GENOMIC DNA]</scope>
    <source>
        <strain evidence="4">CECT 8370</strain>
    </source>
</reference>
<keyword evidence="2 3" id="KW-0808">Transferase</keyword>
<dbReference type="AlphaFoldDB" id="A0A1X6YDN6"/>
<evidence type="ECO:0000313" key="3">
    <source>
        <dbReference type="EMBL" id="SLN18158.1"/>
    </source>
</evidence>
<dbReference type="GO" id="GO:0016746">
    <property type="term" value="F:acyltransferase activity"/>
    <property type="evidence" value="ECO:0007669"/>
    <property type="project" value="UniProtKB-UniRule"/>
</dbReference>
<keyword evidence="4" id="KW-1185">Reference proteome</keyword>
<organism evidence="3 4">
    <name type="scientific">Roseovarius gaetbuli</name>
    <dbReference type="NCBI Taxonomy" id="1356575"/>
    <lineage>
        <taxon>Bacteria</taxon>
        <taxon>Pseudomonadati</taxon>
        <taxon>Pseudomonadota</taxon>
        <taxon>Alphaproteobacteria</taxon>
        <taxon>Rhodobacterales</taxon>
        <taxon>Roseobacteraceae</taxon>
        <taxon>Roseovarius</taxon>
    </lineage>
</organism>
<dbReference type="InterPro" id="IPR003996">
    <property type="entry name" value="RTX_toxin-activating_protC_bac"/>
</dbReference>
<protein>
    <recommendedName>
        <fullName evidence="2">RTX toxin-activating lysine-acyltransferase</fullName>
        <ecNumber evidence="2">2.3.1.-</ecNumber>
    </recommendedName>
</protein>
<dbReference type="Pfam" id="PF02794">
    <property type="entry name" value="HlyC"/>
    <property type="match status" value="1"/>
</dbReference>
<dbReference type="EC" id="2.3.1.-" evidence="2"/>
<comment type="subcellular location">
    <subcellularLocation>
        <location evidence="2">Cytoplasm</location>
    </subcellularLocation>
</comment>
<comment type="function">
    <text evidence="2">Involved in fatty acylation of protoxin at internal lysine residues, thereby converting it to the active toxin.</text>
</comment>
<keyword evidence="2" id="KW-0204">Cytolysis</keyword>
<evidence type="ECO:0000256" key="2">
    <source>
        <dbReference type="RuleBase" id="RU368102"/>
    </source>
</evidence>
<dbReference type="Proteomes" id="UP000194012">
    <property type="component" value="Unassembled WGS sequence"/>
</dbReference>